<gene>
    <name evidence="4" type="ORF">B5K06_00125</name>
</gene>
<dbReference type="PANTHER" id="PTHR44591">
    <property type="entry name" value="STRESS RESPONSE REGULATOR PROTEIN 1"/>
    <property type="match status" value="1"/>
</dbReference>
<reference evidence="4 5" key="1">
    <citation type="submission" date="2017-03" db="EMBL/GenBank/DDBJ databases">
        <title>Genome analysis of Rhizobial strains effectives or ineffectives for nitrogen fixation isolated from bean seeds.</title>
        <authorList>
            <person name="Peralta H."/>
            <person name="Aguilar-Vera A."/>
            <person name="Mora Y."/>
            <person name="Vargas-Lagunas C."/>
            <person name="Girard L."/>
            <person name="Mora J."/>
        </authorList>
    </citation>
    <scope>NUCLEOTIDE SEQUENCE [LARGE SCALE GENOMIC DNA]</scope>
    <source>
        <strain evidence="4 5">CCGM3</strain>
    </source>
</reference>
<dbReference type="RefSeq" id="WP_114710337.1">
    <property type="nucleotide sequence ID" value="NZ_KZ857258.1"/>
</dbReference>
<dbReference type="PROSITE" id="PS50110">
    <property type="entry name" value="RESPONSE_REGULATORY"/>
    <property type="match status" value="1"/>
</dbReference>
<dbReference type="SMART" id="SM00448">
    <property type="entry name" value="REC"/>
    <property type="match status" value="1"/>
</dbReference>
<dbReference type="Pfam" id="PF00072">
    <property type="entry name" value="Response_reg"/>
    <property type="match status" value="1"/>
</dbReference>
<dbReference type="PANTHER" id="PTHR44591:SF25">
    <property type="entry name" value="CHEMOTAXIS TWO-COMPONENT RESPONSE REGULATOR"/>
    <property type="match status" value="1"/>
</dbReference>
<name>A0A370KWM4_9HYPH</name>
<dbReference type="GO" id="GO:0000160">
    <property type="term" value="P:phosphorelay signal transduction system"/>
    <property type="evidence" value="ECO:0007669"/>
    <property type="project" value="InterPro"/>
</dbReference>
<dbReference type="InterPro" id="IPR011006">
    <property type="entry name" value="CheY-like_superfamily"/>
</dbReference>
<dbReference type="OrthoDB" id="9782655at2"/>
<dbReference type="Gene3D" id="3.40.50.2300">
    <property type="match status" value="1"/>
</dbReference>
<feature type="modified residue" description="4-aspartylphosphate" evidence="2">
    <location>
        <position position="57"/>
    </location>
</feature>
<organism evidence="4 5">
    <name type="scientific">Rhizobium grahamii</name>
    <dbReference type="NCBI Taxonomy" id="1120045"/>
    <lineage>
        <taxon>Bacteria</taxon>
        <taxon>Pseudomonadati</taxon>
        <taxon>Pseudomonadota</taxon>
        <taxon>Alphaproteobacteria</taxon>
        <taxon>Hyphomicrobiales</taxon>
        <taxon>Rhizobiaceae</taxon>
        <taxon>Rhizobium/Agrobacterium group</taxon>
        <taxon>Rhizobium</taxon>
    </lineage>
</organism>
<evidence type="ECO:0000259" key="3">
    <source>
        <dbReference type="PROSITE" id="PS50110"/>
    </source>
</evidence>
<dbReference type="InterPro" id="IPR050595">
    <property type="entry name" value="Bact_response_regulator"/>
</dbReference>
<evidence type="ECO:0000256" key="1">
    <source>
        <dbReference type="ARBA" id="ARBA00022553"/>
    </source>
</evidence>
<dbReference type="SUPFAM" id="SSF52172">
    <property type="entry name" value="CheY-like"/>
    <property type="match status" value="1"/>
</dbReference>
<comment type="caution">
    <text evidence="4">The sequence shown here is derived from an EMBL/GenBank/DDBJ whole genome shotgun (WGS) entry which is preliminary data.</text>
</comment>
<feature type="domain" description="Response regulatory" evidence="3">
    <location>
        <begin position="8"/>
        <end position="121"/>
    </location>
</feature>
<keyword evidence="1 2" id="KW-0597">Phosphoprotein</keyword>
<protein>
    <submittedName>
        <fullName evidence="4">Response regulator</fullName>
    </submittedName>
</protein>
<evidence type="ECO:0000313" key="5">
    <source>
        <dbReference type="Proteomes" id="UP000254939"/>
    </source>
</evidence>
<dbReference type="Proteomes" id="UP000254939">
    <property type="component" value="Unassembled WGS sequence"/>
</dbReference>
<evidence type="ECO:0000256" key="2">
    <source>
        <dbReference type="PROSITE-ProRule" id="PRU00169"/>
    </source>
</evidence>
<accession>A0A370KWM4</accession>
<dbReference type="InterPro" id="IPR001789">
    <property type="entry name" value="Sig_transdc_resp-reg_receiver"/>
</dbReference>
<dbReference type="EMBL" id="NAAC01000001">
    <property type="protein sequence ID" value="RDJ16836.1"/>
    <property type="molecule type" value="Genomic_DNA"/>
</dbReference>
<evidence type="ECO:0000313" key="4">
    <source>
        <dbReference type="EMBL" id="RDJ16836.1"/>
    </source>
</evidence>
<dbReference type="AlphaFoldDB" id="A0A370KWM4"/>
<proteinExistence type="predicted"/>
<sequence>MQATKQTTIAIIDDDCALLEALRDLFETVGISSLVYGSADAFLDSGDLSRVDCVLADVRMPGTSGLALLDAVVRAEGPPVCMMSSFAESTIRQHALSAGAALFLAKPLNSQDLLEFVAQATSR</sequence>